<organism evidence="1 2">
    <name type="scientific">Zasmidium cellare</name>
    <name type="common">Wine cellar mold</name>
    <name type="synonym">Racodium cellare</name>
    <dbReference type="NCBI Taxonomy" id="395010"/>
    <lineage>
        <taxon>Eukaryota</taxon>
        <taxon>Fungi</taxon>
        <taxon>Dikarya</taxon>
        <taxon>Ascomycota</taxon>
        <taxon>Pezizomycotina</taxon>
        <taxon>Dothideomycetes</taxon>
        <taxon>Dothideomycetidae</taxon>
        <taxon>Mycosphaerellales</taxon>
        <taxon>Mycosphaerellaceae</taxon>
        <taxon>Zasmidium</taxon>
    </lineage>
</organism>
<name>A0ABR0EGR3_ZASCE</name>
<accession>A0ABR0EGR3</accession>
<protein>
    <submittedName>
        <fullName evidence="1">Uncharacterized protein</fullName>
    </submittedName>
</protein>
<sequence>MGCCKSRVRLRDSNGRVANVLFSNTPPAAVSAPNTNTTSEVEQRANNFISRRRKAGIRKAPASLSSTIPDNRANLARILHRLADFFEAFITYRIQFTDLLNSNGDKKTKHAYFMLRVANNCVRVLRLFALVALHEYWGGAGAKMTLPLFGAERCLLGGKVEKFQIMVDALLINLTASARMKRCVAHDAWFEMNVVGSMGLTRVYWKKKVLEDAKALAIASGRQAIKKQ</sequence>
<dbReference type="EMBL" id="JAXOVC010000006">
    <property type="protein sequence ID" value="KAK4500675.1"/>
    <property type="molecule type" value="Genomic_DNA"/>
</dbReference>
<dbReference type="Proteomes" id="UP001305779">
    <property type="component" value="Unassembled WGS sequence"/>
</dbReference>
<evidence type="ECO:0000313" key="2">
    <source>
        <dbReference type="Proteomes" id="UP001305779"/>
    </source>
</evidence>
<evidence type="ECO:0000313" key="1">
    <source>
        <dbReference type="EMBL" id="KAK4500675.1"/>
    </source>
</evidence>
<gene>
    <name evidence="1" type="ORF">PRZ48_008864</name>
</gene>
<proteinExistence type="predicted"/>
<reference evidence="1 2" key="1">
    <citation type="journal article" date="2023" name="G3 (Bethesda)">
        <title>A chromosome-level genome assembly of Zasmidium syzygii isolated from banana leaves.</title>
        <authorList>
            <person name="van Westerhoven A.C."/>
            <person name="Mehrabi R."/>
            <person name="Talebi R."/>
            <person name="Steentjes M.B.F."/>
            <person name="Corcolon B."/>
            <person name="Chong P.A."/>
            <person name="Kema G.H.J."/>
            <person name="Seidl M.F."/>
        </authorList>
    </citation>
    <scope>NUCLEOTIDE SEQUENCE [LARGE SCALE GENOMIC DNA]</scope>
    <source>
        <strain evidence="1 2">P124</strain>
    </source>
</reference>
<comment type="caution">
    <text evidence="1">The sequence shown here is derived from an EMBL/GenBank/DDBJ whole genome shotgun (WGS) entry which is preliminary data.</text>
</comment>
<keyword evidence="2" id="KW-1185">Reference proteome</keyword>